<dbReference type="Pfam" id="PF07690">
    <property type="entry name" value="MFS_1"/>
    <property type="match status" value="1"/>
</dbReference>
<feature type="compositionally biased region" description="Polar residues" evidence="7">
    <location>
        <begin position="10"/>
        <end position="19"/>
    </location>
</feature>
<keyword evidence="11" id="KW-1185">Reference proteome</keyword>
<feature type="region of interest" description="Disordered" evidence="7">
    <location>
        <begin position="39"/>
        <end position="66"/>
    </location>
</feature>
<feature type="region of interest" description="Disordered" evidence="7">
    <location>
        <begin position="1"/>
        <end position="23"/>
    </location>
</feature>
<feature type="region of interest" description="Disordered" evidence="7">
    <location>
        <begin position="574"/>
        <end position="598"/>
    </location>
</feature>
<feature type="compositionally biased region" description="Basic and acidic residues" evidence="7">
    <location>
        <begin position="583"/>
        <end position="598"/>
    </location>
</feature>
<dbReference type="PROSITE" id="PS50850">
    <property type="entry name" value="MFS"/>
    <property type="match status" value="1"/>
</dbReference>
<evidence type="ECO:0000256" key="3">
    <source>
        <dbReference type="ARBA" id="ARBA00022692"/>
    </source>
</evidence>
<dbReference type="AlphaFoldDB" id="A0A813ED14"/>
<gene>
    <name evidence="10" type="ORF">PGLA1383_LOCUS14379</name>
</gene>
<name>A0A813ED14_POLGL</name>
<evidence type="ECO:0000259" key="9">
    <source>
        <dbReference type="PROSITE" id="PS50850"/>
    </source>
</evidence>
<reference evidence="10" key="1">
    <citation type="submission" date="2021-02" db="EMBL/GenBank/DDBJ databases">
        <authorList>
            <person name="Dougan E. K."/>
            <person name="Rhodes N."/>
            <person name="Thang M."/>
            <person name="Chan C."/>
        </authorList>
    </citation>
    <scope>NUCLEOTIDE SEQUENCE</scope>
</reference>
<sequence>MASVPLLWPSQRSGGNSSDCALPAAPKFVMTGTRRGGAESAYSTANEEAFQEVEDDEDNASGRPDQRLPSRRLLAFLGAVSALEGADAMLLPASFRALQLDLALTPLDLASMSLAQALMSSLAAPVWGILADRGVLPRRIILAFGALGWGVVTLLLAAASSRNSMLLLRAVNGSLLACLGPVCQGIVADVTAESKRGEVLGLLGFLTLVGSMLASLITTPISRQMVLGVQGWRVAFSGIGAASIFVAVLIWAKMEEPEKESWGEPLPVPEDMAAEGELDAATPSKSPKTPSFVRRTASFSFEKLLSGSCWASSMGSALGEEAFRLRDYLQTPTFMVIVLQGCFGGIPWNAMGFSTMYFQQVGLSDFNASLISALGQGCTAIGTFSGGRIGDALARHFPDHGRPLTAQISVTAGIPCVFLMFWVLPATPASLPWYALLTALMGLTASWCATGVNRPILSEIVSPNGRSVIMAWDAALEGSMAALFGAPAVGFLSERVFGYKLETGLDVGGSNASLANDLEQANNTRALGLALVWATSGPWLLCLSLYTFLHWSYPKDRARVAALKAGGSWCTPHGTPKAQVVGERSEGQDVERAPLAHP</sequence>
<evidence type="ECO:0000256" key="7">
    <source>
        <dbReference type="SAM" id="MobiDB-lite"/>
    </source>
</evidence>
<feature type="compositionally biased region" description="Acidic residues" evidence="7">
    <location>
        <begin position="49"/>
        <end position="59"/>
    </location>
</feature>
<dbReference type="Proteomes" id="UP000654075">
    <property type="component" value="Unassembled WGS sequence"/>
</dbReference>
<feature type="transmembrane region" description="Helical" evidence="8">
    <location>
        <begin position="526"/>
        <end position="549"/>
    </location>
</feature>
<evidence type="ECO:0000313" key="10">
    <source>
        <dbReference type="EMBL" id="CAE8595894.1"/>
    </source>
</evidence>
<dbReference type="PANTHER" id="PTHR23505:SF52">
    <property type="entry name" value="MAJOR FACILITATOR SUPERFAMILY PROTEIN"/>
    <property type="match status" value="1"/>
</dbReference>
<evidence type="ECO:0000313" key="11">
    <source>
        <dbReference type="Proteomes" id="UP000654075"/>
    </source>
</evidence>
<dbReference type="InterPro" id="IPR044770">
    <property type="entry name" value="MFS_spinster-like"/>
</dbReference>
<feature type="transmembrane region" description="Helical" evidence="8">
    <location>
        <begin position="140"/>
        <end position="160"/>
    </location>
</feature>
<dbReference type="OrthoDB" id="440755at2759"/>
<dbReference type="Gene3D" id="1.20.1250.20">
    <property type="entry name" value="MFS general substrate transporter like domains"/>
    <property type="match status" value="1"/>
</dbReference>
<keyword evidence="3 8" id="KW-0812">Transmembrane</keyword>
<evidence type="ECO:0000256" key="4">
    <source>
        <dbReference type="ARBA" id="ARBA00022989"/>
    </source>
</evidence>
<accession>A0A813ED14</accession>
<evidence type="ECO:0000256" key="2">
    <source>
        <dbReference type="ARBA" id="ARBA00022448"/>
    </source>
</evidence>
<evidence type="ECO:0000256" key="1">
    <source>
        <dbReference type="ARBA" id="ARBA00004141"/>
    </source>
</evidence>
<keyword evidence="4 8" id="KW-1133">Transmembrane helix</keyword>
<protein>
    <recommendedName>
        <fullName evidence="9">Major facilitator superfamily (MFS) profile domain-containing protein</fullName>
    </recommendedName>
</protein>
<dbReference type="PANTHER" id="PTHR23505">
    <property type="entry name" value="SPINSTER"/>
    <property type="match status" value="1"/>
</dbReference>
<comment type="similarity">
    <text evidence="6">Belongs to the major facilitator superfamily. Spinster (TC 2.A.1.49) family.</text>
</comment>
<dbReference type="OMA" id="DKDKPFW"/>
<feature type="transmembrane region" description="Helical" evidence="8">
    <location>
        <begin position="234"/>
        <end position="252"/>
    </location>
</feature>
<feature type="transmembrane region" description="Helical" evidence="8">
    <location>
        <begin position="199"/>
        <end position="222"/>
    </location>
</feature>
<keyword evidence="2" id="KW-0813">Transport</keyword>
<feature type="transmembrane region" description="Helical" evidence="8">
    <location>
        <begin position="470"/>
        <end position="492"/>
    </location>
</feature>
<evidence type="ECO:0000256" key="5">
    <source>
        <dbReference type="ARBA" id="ARBA00023136"/>
    </source>
</evidence>
<feature type="transmembrane region" description="Helical" evidence="8">
    <location>
        <begin position="404"/>
        <end position="425"/>
    </location>
</feature>
<proteinExistence type="inferred from homology"/>
<evidence type="ECO:0000256" key="8">
    <source>
        <dbReference type="SAM" id="Phobius"/>
    </source>
</evidence>
<comment type="caution">
    <text evidence="10">The sequence shown here is derived from an EMBL/GenBank/DDBJ whole genome shotgun (WGS) entry which is preliminary data.</text>
</comment>
<dbReference type="EMBL" id="CAJNNV010008208">
    <property type="protein sequence ID" value="CAE8595894.1"/>
    <property type="molecule type" value="Genomic_DNA"/>
</dbReference>
<dbReference type="GO" id="GO:0016020">
    <property type="term" value="C:membrane"/>
    <property type="evidence" value="ECO:0007669"/>
    <property type="project" value="UniProtKB-SubCell"/>
</dbReference>
<dbReference type="InterPro" id="IPR011701">
    <property type="entry name" value="MFS"/>
</dbReference>
<dbReference type="InterPro" id="IPR036259">
    <property type="entry name" value="MFS_trans_sf"/>
</dbReference>
<organism evidence="10 11">
    <name type="scientific">Polarella glacialis</name>
    <name type="common">Dinoflagellate</name>
    <dbReference type="NCBI Taxonomy" id="89957"/>
    <lineage>
        <taxon>Eukaryota</taxon>
        <taxon>Sar</taxon>
        <taxon>Alveolata</taxon>
        <taxon>Dinophyceae</taxon>
        <taxon>Suessiales</taxon>
        <taxon>Suessiaceae</taxon>
        <taxon>Polarella</taxon>
    </lineage>
</organism>
<feature type="transmembrane region" description="Helical" evidence="8">
    <location>
        <begin position="431"/>
        <end position="449"/>
    </location>
</feature>
<feature type="domain" description="Major facilitator superfamily (MFS) profile" evidence="9">
    <location>
        <begin position="73"/>
        <end position="555"/>
    </location>
</feature>
<dbReference type="GO" id="GO:0022857">
    <property type="term" value="F:transmembrane transporter activity"/>
    <property type="evidence" value="ECO:0007669"/>
    <property type="project" value="InterPro"/>
</dbReference>
<dbReference type="SUPFAM" id="SSF103473">
    <property type="entry name" value="MFS general substrate transporter"/>
    <property type="match status" value="1"/>
</dbReference>
<keyword evidence="5 8" id="KW-0472">Membrane</keyword>
<dbReference type="InterPro" id="IPR020846">
    <property type="entry name" value="MFS_dom"/>
</dbReference>
<evidence type="ECO:0000256" key="6">
    <source>
        <dbReference type="ARBA" id="ARBA00024338"/>
    </source>
</evidence>
<comment type="subcellular location">
    <subcellularLocation>
        <location evidence="1">Membrane</location>
        <topology evidence="1">Multi-pass membrane protein</topology>
    </subcellularLocation>
</comment>